<protein>
    <recommendedName>
        <fullName evidence="2">Terpene synthase metal-binding domain-containing protein</fullName>
    </recommendedName>
</protein>
<dbReference type="Gene3D" id="1.10.600.10">
    <property type="entry name" value="Farnesyl Diphosphate Synthase"/>
    <property type="match status" value="1"/>
</dbReference>
<proteinExistence type="predicted"/>
<dbReference type="AlphaFoldDB" id="A0AAV9BJU1"/>
<gene>
    <name evidence="3" type="ORF">QJS04_geneDACA023000</name>
</gene>
<dbReference type="InterPro" id="IPR005630">
    <property type="entry name" value="Terpene_synthase_metal-bd"/>
</dbReference>
<evidence type="ECO:0000313" key="3">
    <source>
        <dbReference type="EMBL" id="KAK1277093.1"/>
    </source>
</evidence>
<keyword evidence="1" id="KW-0472">Membrane</keyword>
<dbReference type="GO" id="GO:0000287">
    <property type="term" value="F:magnesium ion binding"/>
    <property type="evidence" value="ECO:0007669"/>
    <property type="project" value="InterPro"/>
</dbReference>
<comment type="caution">
    <text evidence="3">The sequence shown here is derived from an EMBL/GenBank/DDBJ whole genome shotgun (WGS) entry which is preliminary data.</text>
</comment>
<evidence type="ECO:0000259" key="2">
    <source>
        <dbReference type="Pfam" id="PF03936"/>
    </source>
</evidence>
<dbReference type="EMBL" id="JAUJYN010000002">
    <property type="protein sequence ID" value="KAK1277093.1"/>
    <property type="molecule type" value="Genomic_DNA"/>
</dbReference>
<organism evidence="3 4">
    <name type="scientific">Acorus gramineus</name>
    <name type="common">Dwarf sweet flag</name>
    <dbReference type="NCBI Taxonomy" id="55184"/>
    <lineage>
        <taxon>Eukaryota</taxon>
        <taxon>Viridiplantae</taxon>
        <taxon>Streptophyta</taxon>
        <taxon>Embryophyta</taxon>
        <taxon>Tracheophyta</taxon>
        <taxon>Spermatophyta</taxon>
        <taxon>Magnoliopsida</taxon>
        <taxon>Liliopsida</taxon>
        <taxon>Acoraceae</taxon>
        <taxon>Acorus</taxon>
    </lineage>
</organism>
<name>A0AAV9BJU1_ACOGR</name>
<accession>A0AAV9BJU1</accession>
<feature type="domain" description="Terpene synthase metal-binding" evidence="2">
    <location>
        <begin position="1"/>
        <end position="61"/>
    </location>
</feature>
<feature type="transmembrane region" description="Helical" evidence="1">
    <location>
        <begin position="12"/>
        <end position="28"/>
    </location>
</feature>
<evidence type="ECO:0000256" key="1">
    <source>
        <dbReference type="SAM" id="Phobius"/>
    </source>
</evidence>
<keyword evidence="1" id="KW-1133">Transmembrane helix</keyword>
<keyword evidence="1" id="KW-0812">Transmembrane</keyword>
<reference evidence="3" key="2">
    <citation type="submission" date="2023-06" db="EMBL/GenBank/DDBJ databases">
        <authorList>
            <person name="Ma L."/>
            <person name="Liu K.-W."/>
            <person name="Li Z."/>
            <person name="Hsiao Y.-Y."/>
            <person name="Qi Y."/>
            <person name="Fu T."/>
            <person name="Tang G."/>
            <person name="Zhang D."/>
            <person name="Sun W.-H."/>
            <person name="Liu D.-K."/>
            <person name="Li Y."/>
            <person name="Chen G.-Z."/>
            <person name="Liu X.-D."/>
            <person name="Liao X.-Y."/>
            <person name="Jiang Y.-T."/>
            <person name="Yu X."/>
            <person name="Hao Y."/>
            <person name="Huang J."/>
            <person name="Zhao X.-W."/>
            <person name="Ke S."/>
            <person name="Chen Y.-Y."/>
            <person name="Wu W.-L."/>
            <person name="Hsu J.-L."/>
            <person name="Lin Y.-F."/>
            <person name="Huang M.-D."/>
            <person name="Li C.-Y."/>
            <person name="Huang L."/>
            <person name="Wang Z.-W."/>
            <person name="Zhao X."/>
            <person name="Zhong W.-Y."/>
            <person name="Peng D.-H."/>
            <person name="Ahmad S."/>
            <person name="Lan S."/>
            <person name="Zhang J.-S."/>
            <person name="Tsai W.-C."/>
            <person name="Van De Peer Y."/>
            <person name="Liu Z.-J."/>
        </authorList>
    </citation>
    <scope>NUCLEOTIDE SEQUENCE</scope>
    <source>
        <strain evidence="3">SCP</strain>
        <tissue evidence="3">Leaves</tissue>
    </source>
</reference>
<evidence type="ECO:0000313" key="4">
    <source>
        <dbReference type="Proteomes" id="UP001179952"/>
    </source>
</evidence>
<keyword evidence="4" id="KW-1185">Reference proteome</keyword>
<dbReference type="Proteomes" id="UP001179952">
    <property type="component" value="Unassembled WGS sequence"/>
</dbReference>
<sequence>MPSFDEYLNNAWLSISSALIMVYTYFYITEDITNKALDGLMNYNGIIRRSSIVFRLIDDLGVE</sequence>
<dbReference type="GO" id="GO:0010333">
    <property type="term" value="F:terpene synthase activity"/>
    <property type="evidence" value="ECO:0007669"/>
    <property type="project" value="InterPro"/>
</dbReference>
<dbReference type="SUPFAM" id="SSF48576">
    <property type="entry name" value="Terpenoid synthases"/>
    <property type="match status" value="1"/>
</dbReference>
<dbReference type="Pfam" id="PF03936">
    <property type="entry name" value="Terpene_synth_C"/>
    <property type="match status" value="1"/>
</dbReference>
<reference evidence="3" key="1">
    <citation type="journal article" date="2023" name="Nat. Commun.">
        <title>Diploid and tetraploid genomes of Acorus and the evolution of monocots.</title>
        <authorList>
            <person name="Ma L."/>
            <person name="Liu K.W."/>
            <person name="Li Z."/>
            <person name="Hsiao Y.Y."/>
            <person name="Qi Y."/>
            <person name="Fu T."/>
            <person name="Tang G.D."/>
            <person name="Zhang D."/>
            <person name="Sun W.H."/>
            <person name="Liu D.K."/>
            <person name="Li Y."/>
            <person name="Chen G.Z."/>
            <person name="Liu X.D."/>
            <person name="Liao X.Y."/>
            <person name="Jiang Y.T."/>
            <person name="Yu X."/>
            <person name="Hao Y."/>
            <person name="Huang J."/>
            <person name="Zhao X.W."/>
            <person name="Ke S."/>
            <person name="Chen Y.Y."/>
            <person name="Wu W.L."/>
            <person name="Hsu J.L."/>
            <person name="Lin Y.F."/>
            <person name="Huang M.D."/>
            <person name="Li C.Y."/>
            <person name="Huang L."/>
            <person name="Wang Z.W."/>
            <person name="Zhao X."/>
            <person name="Zhong W.Y."/>
            <person name="Peng D.H."/>
            <person name="Ahmad S."/>
            <person name="Lan S."/>
            <person name="Zhang J.S."/>
            <person name="Tsai W.C."/>
            <person name="Van de Peer Y."/>
            <person name="Liu Z.J."/>
        </authorList>
    </citation>
    <scope>NUCLEOTIDE SEQUENCE</scope>
    <source>
        <strain evidence="3">SCP</strain>
    </source>
</reference>
<dbReference type="InterPro" id="IPR008949">
    <property type="entry name" value="Isoprenoid_synthase_dom_sf"/>
</dbReference>